<sequence>MGKLERSDHFFNFEGLGEHARRRVPEPHCLIIRAGS</sequence>
<dbReference type="Proteomes" id="UP000191518">
    <property type="component" value="Unassembled WGS sequence"/>
</dbReference>
<reference evidence="2" key="1">
    <citation type="journal article" date="2017" name="Nat. Microbiol.">
        <title>Global analysis of biosynthetic gene clusters reveals vast potential of secondary metabolite production in Penicillium species.</title>
        <authorList>
            <person name="Nielsen J.C."/>
            <person name="Grijseels S."/>
            <person name="Prigent S."/>
            <person name="Ji B."/>
            <person name="Dainat J."/>
            <person name="Nielsen K.F."/>
            <person name="Frisvad J.C."/>
            <person name="Workman M."/>
            <person name="Nielsen J."/>
        </authorList>
    </citation>
    <scope>NUCLEOTIDE SEQUENCE [LARGE SCALE GENOMIC DNA]</scope>
    <source>
        <strain evidence="2">IBT 29486</strain>
    </source>
</reference>
<organism evidence="1 2">
    <name type="scientific">Penicillium vulpinum</name>
    <dbReference type="NCBI Taxonomy" id="29845"/>
    <lineage>
        <taxon>Eukaryota</taxon>
        <taxon>Fungi</taxon>
        <taxon>Dikarya</taxon>
        <taxon>Ascomycota</taxon>
        <taxon>Pezizomycotina</taxon>
        <taxon>Eurotiomycetes</taxon>
        <taxon>Eurotiomycetidae</taxon>
        <taxon>Eurotiales</taxon>
        <taxon>Aspergillaceae</taxon>
        <taxon>Penicillium</taxon>
    </lineage>
</organism>
<comment type="caution">
    <text evidence="1">The sequence shown here is derived from an EMBL/GenBank/DDBJ whole genome shotgun (WGS) entry which is preliminary data.</text>
</comment>
<gene>
    <name evidence="1" type="ORF">PENVUL_c167G05637</name>
</gene>
<accession>A0A1V6QXD8</accession>
<dbReference type="EMBL" id="MDYP01000166">
    <property type="protein sequence ID" value="OQD93841.1"/>
    <property type="molecule type" value="Genomic_DNA"/>
</dbReference>
<proteinExistence type="predicted"/>
<dbReference type="AlphaFoldDB" id="A0A1V6QXD8"/>
<feature type="non-terminal residue" evidence="1">
    <location>
        <position position="36"/>
    </location>
</feature>
<keyword evidence="2" id="KW-1185">Reference proteome</keyword>
<protein>
    <submittedName>
        <fullName evidence="1">Uncharacterized protein</fullName>
    </submittedName>
</protein>
<evidence type="ECO:0000313" key="1">
    <source>
        <dbReference type="EMBL" id="OQD93841.1"/>
    </source>
</evidence>
<evidence type="ECO:0000313" key="2">
    <source>
        <dbReference type="Proteomes" id="UP000191518"/>
    </source>
</evidence>
<name>A0A1V6QXD8_9EURO</name>